<evidence type="ECO:0000313" key="2">
    <source>
        <dbReference type="Proteomes" id="UP000807306"/>
    </source>
</evidence>
<dbReference type="PANTHER" id="PTHR46580">
    <property type="entry name" value="SENSOR KINASE-RELATED"/>
    <property type="match status" value="1"/>
</dbReference>
<name>A0A9P6E797_9AGAR</name>
<dbReference type="InterPro" id="IPR028994">
    <property type="entry name" value="Integrin_alpha_N"/>
</dbReference>
<dbReference type="OrthoDB" id="3153136at2759"/>
<comment type="caution">
    <text evidence="1">The sequence shown here is derived from an EMBL/GenBank/DDBJ whole genome shotgun (WGS) entry which is preliminary data.</text>
</comment>
<gene>
    <name evidence="1" type="ORF">CPB83DRAFT_898317</name>
</gene>
<organism evidence="1 2">
    <name type="scientific">Crepidotus variabilis</name>
    <dbReference type="NCBI Taxonomy" id="179855"/>
    <lineage>
        <taxon>Eukaryota</taxon>
        <taxon>Fungi</taxon>
        <taxon>Dikarya</taxon>
        <taxon>Basidiomycota</taxon>
        <taxon>Agaricomycotina</taxon>
        <taxon>Agaricomycetes</taxon>
        <taxon>Agaricomycetidae</taxon>
        <taxon>Agaricales</taxon>
        <taxon>Agaricineae</taxon>
        <taxon>Crepidotaceae</taxon>
        <taxon>Crepidotus</taxon>
    </lineage>
</organism>
<evidence type="ECO:0000313" key="1">
    <source>
        <dbReference type="EMBL" id="KAF9523958.1"/>
    </source>
</evidence>
<proteinExistence type="predicted"/>
<dbReference type="SUPFAM" id="SSF69318">
    <property type="entry name" value="Integrin alpha N-terminal domain"/>
    <property type="match status" value="2"/>
</dbReference>
<dbReference type="PANTHER" id="PTHR46580:SF4">
    <property type="entry name" value="ATP_GTP-BINDING PROTEIN"/>
    <property type="match status" value="1"/>
</dbReference>
<dbReference type="AlphaFoldDB" id="A0A9P6E797"/>
<accession>A0A9P6E797</accession>
<sequence length="405" mass="43175">MAPRVISQDQPNPTAPRGYADIVAFGPNGVMTLRNVTNPKPQVFNAVADFGLNKGGWRTDKHVRLVGDITGDQNADIVGFGETGVVVSINNGNNTFAPGKIVLNDFSYTNGGWRVEKHIRFVADVRSSGRPDIVGFGDAGVLVAQNTGNGNFAPAKLAVSDFGYSAGWRLDRHLRFLAPVVRGNRLEIVGFGENSVYVGLNNGDGTFSTGQAVIKDFCYSTGWRVESHPRFVADLTGDGLVDVLGCGSAGVYVALNNGGGGFGAVKLALNDFGTQQGWKVDQHPRFAADLTGDKRCDIIGFGDAGVYVSLNNGNGTFQPAKLVLSDFGVQQGWSVKKHLRFAVDLTGDGCADILAFGESSVLVSYNDGKGNFGPVRKVVDLFSFNGGEWTLDNSVRFPFNLLVEP</sequence>
<dbReference type="Proteomes" id="UP000807306">
    <property type="component" value="Unassembled WGS sequence"/>
</dbReference>
<keyword evidence="2" id="KW-1185">Reference proteome</keyword>
<dbReference type="EMBL" id="MU157907">
    <property type="protein sequence ID" value="KAF9523958.1"/>
    <property type="molecule type" value="Genomic_DNA"/>
</dbReference>
<protein>
    <submittedName>
        <fullName evidence="1">Lectin 2</fullName>
    </submittedName>
</protein>
<reference evidence="1" key="1">
    <citation type="submission" date="2020-11" db="EMBL/GenBank/DDBJ databases">
        <authorList>
            <consortium name="DOE Joint Genome Institute"/>
            <person name="Ahrendt S."/>
            <person name="Riley R."/>
            <person name="Andreopoulos W."/>
            <person name="Labutti K."/>
            <person name="Pangilinan J."/>
            <person name="Ruiz-Duenas F.J."/>
            <person name="Barrasa J.M."/>
            <person name="Sanchez-Garcia M."/>
            <person name="Camarero S."/>
            <person name="Miyauchi S."/>
            <person name="Serrano A."/>
            <person name="Linde D."/>
            <person name="Babiker R."/>
            <person name="Drula E."/>
            <person name="Ayuso-Fernandez I."/>
            <person name="Pacheco R."/>
            <person name="Padilla G."/>
            <person name="Ferreira P."/>
            <person name="Barriuso J."/>
            <person name="Kellner H."/>
            <person name="Castanera R."/>
            <person name="Alfaro M."/>
            <person name="Ramirez L."/>
            <person name="Pisabarro A.G."/>
            <person name="Kuo A."/>
            <person name="Tritt A."/>
            <person name="Lipzen A."/>
            <person name="He G."/>
            <person name="Yan M."/>
            <person name="Ng V."/>
            <person name="Cullen D."/>
            <person name="Martin F."/>
            <person name="Rosso M.-N."/>
            <person name="Henrissat B."/>
            <person name="Hibbett D."/>
            <person name="Martinez A.T."/>
            <person name="Grigoriev I.V."/>
        </authorList>
    </citation>
    <scope>NUCLEOTIDE SEQUENCE</scope>
    <source>
        <strain evidence="1">CBS 506.95</strain>
    </source>
</reference>